<dbReference type="STRING" id="311180.SAMN04488050_112156"/>
<evidence type="ECO:0000256" key="1">
    <source>
        <dbReference type="SAM" id="Phobius"/>
    </source>
</evidence>
<keyword evidence="1" id="KW-0472">Membrane</keyword>
<feature type="transmembrane region" description="Helical" evidence="1">
    <location>
        <begin position="39"/>
        <end position="59"/>
    </location>
</feature>
<evidence type="ECO:0000313" key="4">
    <source>
        <dbReference type="Proteomes" id="UP000199392"/>
    </source>
</evidence>
<dbReference type="PANTHER" id="PTHR30015:SF6">
    <property type="entry name" value="SLL1429 PROTEIN"/>
    <property type="match status" value="1"/>
</dbReference>
<feature type="domain" description="Restriction endonuclease type IV Mrr" evidence="2">
    <location>
        <begin position="151"/>
        <end position="252"/>
    </location>
</feature>
<dbReference type="OrthoDB" id="9797274at2"/>
<accession>A0A1I6VRD5</accession>
<dbReference type="EMBL" id="FOZW01000012">
    <property type="protein sequence ID" value="SFT16268.1"/>
    <property type="molecule type" value="Genomic_DNA"/>
</dbReference>
<feature type="transmembrane region" description="Helical" evidence="1">
    <location>
        <begin position="7"/>
        <end position="27"/>
    </location>
</feature>
<keyword evidence="1" id="KW-0812">Transmembrane</keyword>
<dbReference type="GO" id="GO:0003677">
    <property type="term" value="F:DNA binding"/>
    <property type="evidence" value="ECO:0007669"/>
    <property type="project" value="InterPro"/>
</dbReference>
<dbReference type="Pfam" id="PF04471">
    <property type="entry name" value="Mrr_cat"/>
    <property type="match status" value="1"/>
</dbReference>
<sequence length="270" mass="29826">MRKEYETILGAVTFLALLCTGYAYYALDASVATTQALPLIVMGYFTVLVIVFKALGLSLTRSKRQELTRHIEAHAPALSRNLRLAIKKNDYNCVVADERQETVIEFLDSIDLSFDYHRIEPAVIDYVLAEMERVESAARDGGFDAEAYPSDPTEFEHWCAAQLRRFGWDADVTKRGYDQGIDIVARKGALVIGLQVKRYNSPVGNKAIQEAFTGKNYYGLAGAGVLATAGFTPSARRLAATTGVLLLSPHDLPSLDREFGVEGFTEAWAM</sequence>
<dbReference type="RefSeq" id="WP_092428682.1">
    <property type="nucleotide sequence ID" value="NZ_FNCL01000012.1"/>
</dbReference>
<dbReference type="Proteomes" id="UP000199392">
    <property type="component" value="Unassembled WGS sequence"/>
</dbReference>
<evidence type="ECO:0000313" key="3">
    <source>
        <dbReference type="EMBL" id="SFT16268.1"/>
    </source>
</evidence>
<protein>
    <submittedName>
        <fullName evidence="3">Restriction system protein</fullName>
    </submittedName>
</protein>
<dbReference type="PANTHER" id="PTHR30015">
    <property type="entry name" value="MRR RESTRICTION SYSTEM PROTEIN"/>
    <property type="match status" value="1"/>
</dbReference>
<dbReference type="SUPFAM" id="SSF52980">
    <property type="entry name" value="Restriction endonuclease-like"/>
    <property type="match status" value="1"/>
</dbReference>
<name>A0A1I6VRD5_9RHOB</name>
<dbReference type="InterPro" id="IPR011856">
    <property type="entry name" value="tRNA_endonuc-like_dom_sf"/>
</dbReference>
<dbReference type="AlphaFoldDB" id="A0A1I6VRD5"/>
<evidence type="ECO:0000259" key="2">
    <source>
        <dbReference type="Pfam" id="PF04471"/>
    </source>
</evidence>
<organism evidence="3 4">
    <name type="scientific">Alloyangia pacifica</name>
    <dbReference type="NCBI Taxonomy" id="311180"/>
    <lineage>
        <taxon>Bacteria</taxon>
        <taxon>Pseudomonadati</taxon>
        <taxon>Pseudomonadota</taxon>
        <taxon>Alphaproteobacteria</taxon>
        <taxon>Rhodobacterales</taxon>
        <taxon>Roseobacteraceae</taxon>
        <taxon>Alloyangia</taxon>
    </lineage>
</organism>
<keyword evidence="1" id="KW-1133">Transmembrane helix</keyword>
<keyword evidence="4" id="KW-1185">Reference proteome</keyword>
<reference evidence="4" key="1">
    <citation type="submission" date="2016-10" db="EMBL/GenBank/DDBJ databases">
        <authorList>
            <person name="Varghese N."/>
            <person name="Submissions S."/>
        </authorList>
    </citation>
    <scope>NUCLEOTIDE SEQUENCE [LARGE SCALE GENOMIC DNA]</scope>
    <source>
        <strain evidence="4">DSM 26894</strain>
    </source>
</reference>
<gene>
    <name evidence="3" type="ORF">SAMN04488050_112156</name>
</gene>
<dbReference type="InterPro" id="IPR007560">
    <property type="entry name" value="Restrct_endonuc_IV_Mrr"/>
</dbReference>
<dbReference type="GO" id="GO:0009307">
    <property type="term" value="P:DNA restriction-modification system"/>
    <property type="evidence" value="ECO:0007669"/>
    <property type="project" value="InterPro"/>
</dbReference>
<dbReference type="Gene3D" id="3.40.1350.10">
    <property type="match status" value="1"/>
</dbReference>
<proteinExistence type="predicted"/>
<dbReference type="GO" id="GO:0015666">
    <property type="term" value="F:restriction endodeoxyribonuclease activity"/>
    <property type="evidence" value="ECO:0007669"/>
    <property type="project" value="TreeGrafter"/>
</dbReference>
<dbReference type="InterPro" id="IPR052906">
    <property type="entry name" value="Type_IV_Methyl-Rstrct_Enzyme"/>
</dbReference>
<dbReference type="InterPro" id="IPR011335">
    <property type="entry name" value="Restrct_endonuc-II-like"/>
</dbReference>